<feature type="domain" description="RNA polymerase sigma-70 region 2" evidence="2">
    <location>
        <begin position="12"/>
        <end position="75"/>
    </location>
</feature>
<dbReference type="InterPro" id="IPR014284">
    <property type="entry name" value="RNA_pol_sigma-70_dom"/>
</dbReference>
<dbReference type="InterPro" id="IPR007627">
    <property type="entry name" value="RNA_pol_sigma70_r2"/>
</dbReference>
<dbReference type="PANTHER" id="PTHR30173:SF43">
    <property type="entry name" value="ECF RNA POLYMERASE SIGMA FACTOR SIGI-RELATED"/>
    <property type="match status" value="1"/>
</dbReference>
<gene>
    <name evidence="4" type="ORF">J3R73_002185</name>
</gene>
<dbReference type="Gene3D" id="1.10.10.10">
    <property type="entry name" value="Winged helix-like DNA-binding domain superfamily/Winged helix DNA-binding domain"/>
    <property type="match status" value="1"/>
</dbReference>
<dbReference type="InterPro" id="IPR052704">
    <property type="entry name" value="ECF_Sigma-70_Domain"/>
</dbReference>
<keyword evidence="5" id="KW-1185">Reference proteome</keyword>
<feature type="domain" description="RNA polymerase sigma factor 70 region 4 type 2" evidence="3">
    <location>
        <begin position="105"/>
        <end position="154"/>
    </location>
</feature>
<dbReference type="InterPro" id="IPR013249">
    <property type="entry name" value="RNA_pol_sigma70_r4_t2"/>
</dbReference>
<accession>A0ABU0FCP9</accession>
<dbReference type="PANTHER" id="PTHR30173">
    <property type="entry name" value="SIGMA 19 FACTOR"/>
    <property type="match status" value="1"/>
</dbReference>
<dbReference type="NCBIfam" id="TIGR02937">
    <property type="entry name" value="sigma70-ECF"/>
    <property type="match status" value="1"/>
</dbReference>
<reference evidence="4 5" key="1">
    <citation type="submission" date="2023-07" db="EMBL/GenBank/DDBJ databases">
        <title>Genomic Encyclopedia of Type Strains, Phase IV (KMG-IV): sequencing the most valuable type-strain genomes for metagenomic binning, comparative biology and taxonomic classification.</title>
        <authorList>
            <person name="Goeker M."/>
        </authorList>
    </citation>
    <scope>NUCLEOTIDE SEQUENCE [LARGE SCALE GENOMIC DNA]</scope>
    <source>
        <strain evidence="4 5">DSM 5896</strain>
    </source>
</reference>
<sequence>MSPPDPAQDRSFEASRPRLVRLAYRMLGSVAEAEDVVQDAFIRWHRRDRGGIRDPEAYLMRIVARLCLDVLKSARARREIYIGPWLPEPVVESPEDEADDITLTLMLALERLSPLERAAFLLHDVFGQSFDEVSRSIGRTAIACRRLADRARDHVREARPRFPVAEEQGRRIAAAFLAAARSGDVEALQLILAEDVVFQSDGGGVRPAALNPIRSRDKVVRLLAALARKRGGASPPVLEEGLINGLPGFVTLEADGLPQATVLAIDGGRIAAIYVIRNPEKLLRLTPFPVPGAPPAG</sequence>
<dbReference type="InterPro" id="IPR013324">
    <property type="entry name" value="RNA_pol_sigma_r3/r4-like"/>
</dbReference>
<evidence type="ECO:0000256" key="1">
    <source>
        <dbReference type="ARBA" id="ARBA00011344"/>
    </source>
</evidence>
<dbReference type="EMBL" id="JAUSVK010000001">
    <property type="protein sequence ID" value="MDQ0392393.1"/>
    <property type="molecule type" value="Genomic_DNA"/>
</dbReference>
<dbReference type="Proteomes" id="UP001237448">
    <property type="component" value="Unassembled WGS sequence"/>
</dbReference>
<organism evidence="4 5">
    <name type="scientific">Labrys monachus</name>
    <dbReference type="NCBI Taxonomy" id="217067"/>
    <lineage>
        <taxon>Bacteria</taxon>
        <taxon>Pseudomonadati</taxon>
        <taxon>Pseudomonadota</taxon>
        <taxon>Alphaproteobacteria</taxon>
        <taxon>Hyphomicrobiales</taxon>
        <taxon>Xanthobacteraceae</taxon>
        <taxon>Labrys</taxon>
    </lineage>
</organism>
<dbReference type="SUPFAM" id="SSF88946">
    <property type="entry name" value="Sigma2 domain of RNA polymerase sigma factors"/>
    <property type="match status" value="1"/>
</dbReference>
<dbReference type="NCBIfam" id="NF007214">
    <property type="entry name" value="PRK09636.1"/>
    <property type="match status" value="1"/>
</dbReference>
<dbReference type="SUPFAM" id="SSF88659">
    <property type="entry name" value="Sigma3 and sigma4 domains of RNA polymerase sigma factors"/>
    <property type="match status" value="1"/>
</dbReference>
<comment type="caution">
    <text evidence="4">The sequence shown here is derived from an EMBL/GenBank/DDBJ whole genome shotgun (WGS) entry which is preliminary data.</text>
</comment>
<dbReference type="InterPro" id="IPR013325">
    <property type="entry name" value="RNA_pol_sigma_r2"/>
</dbReference>
<dbReference type="Gene3D" id="3.10.450.50">
    <property type="match status" value="1"/>
</dbReference>
<protein>
    <submittedName>
        <fullName evidence="4">RNA polymerase sigma-70 factor (ECF subfamily)</fullName>
    </submittedName>
</protein>
<dbReference type="InterPro" id="IPR036388">
    <property type="entry name" value="WH-like_DNA-bd_sf"/>
</dbReference>
<evidence type="ECO:0000259" key="2">
    <source>
        <dbReference type="Pfam" id="PF04542"/>
    </source>
</evidence>
<dbReference type="Gene3D" id="1.10.1740.10">
    <property type="match status" value="1"/>
</dbReference>
<evidence type="ECO:0000259" key="3">
    <source>
        <dbReference type="Pfam" id="PF08281"/>
    </source>
</evidence>
<dbReference type="Pfam" id="PF04542">
    <property type="entry name" value="Sigma70_r2"/>
    <property type="match status" value="1"/>
</dbReference>
<name>A0ABU0FCP9_9HYPH</name>
<dbReference type="SUPFAM" id="SSF54427">
    <property type="entry name" value="NTF2-like"/>
    <property type="match status" value="1"/>
</dbReference>
<evidence type="ECO:0000313" key="4">
    <source>
        <dbReference type="EMBL" id="MDQ0392393.1"/>
    </source>
</evidence>
<dbReference type="Pfam" id="PF08281">
    <property type="entry name" value="Sigma70_r4_2"/>
    <property type="match status" value="1"/>
</dbReference>
<dbReference type="RefSeq" id="WP_307426199.1">
    <property type="nucleotide sequence ID" value="NZ_JAUSVK010000001.1"/>
</dbReference>
<dbReference type="InterPro" id="IPR032710">
    <property type="entry name" value="NTF2-like_dom_sf"/>
</dbReference>
<comment type="subunit">
    <text evidence="1">Interacts transiently with the RNA polymerase catalytic core formed by RpoA, RpoB, RpoC and RpoZ (2 alpha, 1 beta, 1 beta' and 1 omega subunit) to form the RNA polymerase holoenzyme that can initiate transcription.</text>
</comment>
<evidence type="ECO:0000313" key="5">
    <source>
        <dbReference type="Proteomes" id="UP001237448"/>
    </source>
</evidence>
<proteinExistence type="predicted"/>